<dbReference type="GO" id="GO:0005524">
    <property type="term" value="F:ATP binding"/>
    <property type="evidence" value="ECO:0007669"/>
    <property type="project" value="InterPro"/>
</dbReference>
<evidence type="ECO:0000313" key="2">
    <source>
        <dbReference type="EMBL" id="BBD08494.1"/>
    </source>
</evidence>
<dbReference type="Gene3D" id="3.90.70.10">
    <property type="entry name" value="Cysteine proteinases"/>
    <property type="match status" value="1"/>
</dbReference>
<evidence type="ECO:0000259" key="1">
    <source>
        <dbReference type="Pfam" id="PF03412"/>
    </source>
</evidence>
<protein>
    <recommendedName>
        <fullName evidence="1">Peptidase C39 domain-containing protein</fullName>
    </recommendedName>
</protein>
<dbReference type="GO" id="GO:0016020">
    <property type="term" value="C:membrane"/>
    <property type="evidence" value="ECO:0007669"/>
    <property type="project" value="InterPro"/>
</dbReference>
<name>A0A2Z6AZ06_9BACT</name>
<dbReference type="RefSeq" id="WP_126378631.1">
    <property type="nucleotide sequence ID" value="NZ_AP017378.1"/>
</dbReference>
<dbReference type="EMBL" id="AP017378">
    <property type="protein sequence ID" value="BBD08494.1"/>
    <property type="molecule type" value="Genomic_DNA"/>
</dbReference>
<dbReference type="GO" id="GO:0006508">
    <property type="term" value="P:proteolysis"/>
    <property type="evidence" value="ECO:0007669"/>
    <property type="project" value="InterPro"/>
</dbReference>
<keyword evidence="3" id="KW-1185">Reference proteome</keyword>
<dbReference type="InterPro" id="IPR005074">
    <property type="entry name" value="Peptidase_C39"/>
</dbReference>
<organism evidence="2 3">
    <name type="scientific">Desulfovibrio ferrophilus</name>
    <dbReference type="NCBI Taxonomy" id="241368"/>
    <lineage>
        <taxon>Bacteria</taxon>
        <taxon>Pseudomonadati</taxon>
        <taxon>Thermodesulfobacteriota</taxon>
        <taxon>Desulfovibrionia</taxon>
        <taxon>Desulfovibrionales</taxon>
        <taxon>Desulfovibrionaceae</taxon>
        <taxon>Desulfovibrio</taxon>
    </lineage>
</organism>
<reference evidence="2 3" key="1">
    <citation type="journal article" date="2018" name="Sci. Adv.">
        <title>Multi-heme cytochromes provide a pathway for survival in energy-limited environments.</title>
        <authorList>
            <person name="Deng X."/>
            <person name="Dohmae N."/>
            <person name="Nealson K.H."/>
            <person name="Hashimoto K."/>
            <person name="Okamoto A."/>
        </authorList>
    </citation>
    <scope>NUCLEOTIDE SEQUENCE [LARGE SCALE GENOMIC DNA]</scope>
    <source>
        <strain evidence="2 3">IS5</strain>
    </source>
</reference>
<feature type="domain" description="Peptidase C39" evidence="1">
    <location>
        <begin position="11"/>
        <end position="130"/>
    </location>
</feature>
<proteinExistence type="predicted"/>
<dbReference type="GO" id="GO:0008233">
    <property type="term" value="F:peptidase activity"/>
    <property type="evidence" value="ECO:0007669"/>
    <property type="project" value="InterPro"/>
</dbReference>
<evidence type="ECO:0000313" key="3">
    <source>
        <dbReference type="Proteomes" id="UP000269883"/>
    </source>
</evidence>
<accession>A0A2Z6AZ06</accession>
<dbReference type="OrthoDB" id="9789822at2"/>
<sequence length="148" mass="17308">MIVPKKKIRRIIQSDVNGCGLACVAMVTNHTYAEVRKKAFEKLTGLAKNGYLTTSRDVKSLLNIFGFEGSRLIRFSFKNISKIPDLCLFKINRHFDAEGVEYWHWVVFVRDDREMYILDPKKSIRTNKRKDWGRMNVVSYMSISKQQL</sequence>
<dbReference type="Pfam" id="PF03412">
    <property type="entry name" value="Peptidase_C39"/>
    <property type="match status" value="1"/>
</dbReference>
<dbReference type="AlphaFoldDB" id="A0A2Z6AZ06"/>
<dbReference type="Proteomes" id="UP000269883">
    <property type="component" value="Chromosome"/>
</dbReference>
<gene>
    <name evidence="2" type="ORF">DFE_1768</name>
</gene>
<dbReference type="KEGG" id="dfl:DFE_1768"/>